<evidence type="ECO:0000256" key="8">
    <source>
        <dbReference type="ARBA" id="ARBA00022833"/>
    </source>
</evidence>
<evidence type="ECO:0000259" key="16">
    <source>
        <dbReference type="PROSITE" id="PS51747"/>
    </source>
</evidence>
<dbReference type="EMBL" id="DXEM01000004">
    <property type="protein sequence ID" value="HIX66677.1"/>
    <property type="molecule type" value="Genomic_DNA"/>
</dbReference>
<dbReference type="FunFam" id="3.40.140.10:FF:000008">
    <property type="entry name" value="Cytidine deaminase"/>
    <property type="match status" value="1"/>
</dbReference>
<dbReference type="GO" id="GO:0042802">
    <property type="term" value="F:identical protein binding"/>
    <property type="evidence" value="ECO:0007669"/>
    <property type="project" value="UniProtKB-ARBA"/>
</dbReference>
<keyword evidence="7 15" id="KW-0378">Hydrolase</keyword>
<evidence type="ECO:0000256" key="1">
    <source>
        <dbReference type="ARBA" id="ARBA00001947"/>
    </source>
</evidence>
<reference evidence="17" key="2">
    <citation type="submission" date="2021-04" db="EMBL/GenBank/DDBJ databases">
        <authorList>
            <person name="Gilroy R."/>
        </authorList>
    </citation>
    <scope>NUCLEOTIDE SEQUENCE</scope>
    <source>
        <strain evidence="17">CHK191-13928</strain>
    </source>
</reference>
<name>A0A9D1WT33_9FIRM</name>
<evidence type="ECO:0000313" key="17">
    <source>
        <dbReference type="EMBL" id="HIX66677.1"/>
    </source>
</evidence>
<dbReference type="PANTHER" id="PTHR11644">
    <property type="entry name" value="CYTIDINE DEAMINASE"/>
    <property type="match status" value="1"/>
</dbReference>
<comment type="caution">
    <text evidence="17">The sequence shown here is derived from an EMBL/GenBank/DDBJ whole genome shotgun (WGS) entry which is preliminary data.</text>
</comment>
<dbReference type="NCBIfam" id="TIGR01354">
    <property type="entry name" value="cyt_deam_tetra"/>
    <property type="match status" value="1"/>
</dbReference>
<evidence type="ECO:0000256" key="13">
    <source>
        <dbReference type="PIRSR" id="PIRSR606262-2"/>
    </source>
</evidence>
<comment type="catalytic activity">
    <reaction evidence="10 15">
        <text>2'-deoxycytidine + H2O + H(+) = 2'-deoxyuridine + NH4(+)</text>
        <dbReference type="Rhea" id="RHEA:13433"/>
        <dbReference type="ChEBI" id="CHEBI:15377"/>
        <dbReference type="ChEBI" id="CHEBI:15378"/>
        <dbReference type="ChEBI" id="CHEBI:15698"/>
        <dbReference type="ChEBI" id="CHEBI:16450"/>
        <dbReference type="ChEBI" id="CHEBI:28938"/>
        <dbReference type="EC" id="3.5.4.5"/>
    </reaction>
</comment>
<organism evidence="17 18">
    <name type="scientific">Candidatus Anaerostipes excrementavium</name>
    <dbReference type="NCBI Taxonomy" id="2838463"/>
    <lineage>
        <taxon>Bacteria</taxon>
        <taxon>Bacillati</taxon>
        <taxon>Bacillota</taxon>
        <taxon>Clostridia</taxon>
        <taxon>Lachnospirales</taxon>
        <taxon>Lachnospiraceae</taxon>
        <taxon>Anaerostipes</taxon>
    </lineage>
</organism>
<dbReference type="SUPFAM" id="SSF53927">
    <property type="entry name" value="Cytidine deaminase-like"/>
    <property type="match status" value="1"/>
</dbReference>
<evidence type="ECO:0000256" key="9">
    <source>
        <dbReference type="ARBA" id="ARBA00032005"/>
    </source>
</evidence>
<keyword evidence="6 14" id="KW-0479">Metal-binding</keyword>
<dbReference type="InterPro" id="IPR006262">
    <property type="entry name" value="Cyt_deam_tetra"/>
</dbReference>
<gene>
    <name evidence="17" type="ORF">H9735_00975</name>
</gene>
<comment type="catalytic activity">
    <reaction evidence="11 15">
        <text>cytidine + H2O + H(+) = uridine + NH4(+)</text>
        <dbReference type="Rhea" id="RHEA:16069"/>
        <dbReference type="ChEBI" id="CHEBI:15377"/>
        <dbReference type="ChEBI" id="CHEBI:15378"/>
        <dbReference type="ChEBI" id="CHEBI:16704"/>
        <dbReference type="ChEBI" id="CHEBI:17562"/>
        <dbReference type="ChEBI" id="CHEBI:28938"/>
        <dbReference type="EC" id="3.5.4.5"/>
    </reaction>
</comment>
<evidence type="ECO:0000256" key="7">
    <source>
        <dbReference type="ARBA" id="ARBA00022801"/>
    </source>
</evidence>
<dbReference type="GO" id="GO:0008270">
    <property type="term" value="F:zinc ion binding"/>
    <property type="evidence" value="ECO:0007669"/>
    <property type="project" value="UniProtKB-UniRule"/>
</dbReference>
<dbReference type="PROSITE" id="PS51747">
    <property type="entry name" value="CYT_DCMP_DEAMINASES_2"/>
    <property type="match status" value="1"/>
</dbReference>
<feature type="binding site" evidence="14">
    <location>
        <position position="109"/>
    </location>
    <ligand>
        <name>Zn(2+)</name>
        <dbReference type="ChEBI" id="CHEBI:29105"/>
        <note>catalytic</note>
    </ligand>
</feature>
<reference evidence="17" key="1">
    <citation type="journal article" date="2021" name="PeerJ">
        <title>Extensive microbial diversity within the chicken gut microbiome revealed by metagenomics and culture.</title>
        <authorList>
            <person name="Gilroy R."/>
            <person name="Ravi A."/>
            <person name="Getino M."/>
            <person name="Pursley I."/>
            <person name="Horton D.L."/>
            <person name="Alikhan N.F."/>
            <person name="Baker D."/>
            <person name="Gharbi K."/>
            <person name="Hall N."/>
            <person name="Watson M."/>
            <person name="Adriaenssens E.M."/>
            <person name="Foster-Nyarko E."/>
            <person name="Jarju S."/>
            <person name="Secka A."/>
            <person name="Antonio M."/>
            <person name="Oren A."/>
            <person name="Chaudhuri R.R."/>
            <person name="La Ragione R."/>
            <person name="Hildebrand F."/>
            <person name="Pallen M.J."/>
        </authorList>
    </citation>
    <scope>NUCLEOTIDE SEQUENCE</scope>
    <source>
        <strain evidence="17">CHK191-13928</strain>
    </source>
</reference>
<protein>
    <recommendedName>
        <fullName evidence="5 15">Cytidine deaminase</fullName>
        <ecNumber evidence="4 15">3.5.4.5</ecNumber>
    </recommendedName>
    <alternativeName>
        <fullName evidence="9 15">Cytidine aminohydrolase</fullName>
    </alternativeName>
</protein>
<feature type="domain" description="CMP/dCMP-type deaminase" evidence="16">
    <location>
        <begin position="19"/>
        <end position="151"/>
    </location>
</feature>
<keyword evidence="8 14" id="KW-0862">Zinc</keyword>
<evidence type="ECO:0000256" key="5">
    <source>
        <dbReference type="ARBA" id="ARBA00018266"/>
    </source>
</evidence>
<feature type="binding site" evidence="13">
    <location>
        <begin position="60"/>
        <end position="66"/>
    </location>
    <ligand>
        <name>substrate</name>
    </ligand>
</feature>
<feature type="binding site" evidence="14">
    <location>
        <position position="112"/>
    </location>
    <ligand>
        <name>Zn(2+)</name>
        <dbReference type="ChEBI" id="CHEBI:29105"/>
        <note>catalytic</note>
    </ligand>
</feature>
<dbReference type="InterPro" id="IPR016192">
    <property type="entry name" value="APOBEC/CMP_deaminase_Zn-bd"/>
</dbReference>
<evidence type="ECO:0000256" key="12">
    <source>
        <dbReference type="PIRSR" id="PIRSR606262-1"/>
    </source>
</evidence>
<evidence type="ECO:0000256" key="14">
    <source>
        <dbReference type="PIRSR" id="PIRSR606262-3"/>
    </source>
</evidence>
<evidence type="ECO:0000256" key="15">
    <source>
        <dbReference type="RuleBase" id="RU364006"/>
    </source>
</evidence>
<dbReference type="InterPro" id="IPR002125">
    <property type="entry name" value="CMP_dCMP_dom"/>
</dbReference>
<evidence type="ECO:0000256" key="6">
    <source>
        <dbReference type="ARBA" id="ARBA00022723"/>
    </source>
</evidence>
<dbReference type="GO" id="GO:0005829">
    <property type="term" value="C:cytosol"/>
    <property type="evidence" value="ECO:0007669"/>
    <property type="project" value="TreeGrafter"/>
</dbReference>
<dbReference type="CDD" id="cd01283">
    <property type="entry name" value="cytidine_deaminase"/>
    <property type="match status" value="1"/>
</dbReference>
<dbReference type="PROSITE" id="PS00903">
    <property type="entry name" value="CYT_DCMP_DEAMINASES_1"/>
    <property type="match status" value="1"/>
</dbReference>
<feature type="binding site" evidence="14">
    <location>
        <position position="71"/>
    </location>
    <ligand>
        <name>Zn(2+)</name>
        <dbReference type="ChEBI" id="CHEBI:29105"/>
        <note>catalytic</note>
    </ligand>
</feature>
<proteinExistence type="inferred from homology"/>
<accession>A0A9D1WT33</accession>
<evidence type="ECO:0000256" key="10">
    <source>
        <dbReference type="ARBA" id="ARBA00049252"/>
    </source>
</evidence>
<comment type="similarity">
    <text evidence="3 15">Belongs to the cytidine and deoxycytidylate deaminase family.</text>
</comment>
<dbReference type="NCBIfam" id="NF004064">
    <property type="entry name" value="PRK05578.1"/>
    <property type="match status" value="1"/>
</dbReference>
<comment type="function">
    <text evidence="2 15">This enzyme scavenges exogenous and endogenous cytidine and 2'-deoxycytidine for UMP synthesis.</text>
</comment>
<dbReference type="Gene3D" id="3.40.140.10">
    <property type="entry name" value="Cytidine Deaminase, domain 2"/>
    <property type="match status" value="1"/>
</dbReference>
<comment type="cofactor">
    <cofactor evidence="1 14 15">
        <name>Zn(2+)</name>
        <dbReference type="ChEBI" id="CHEBI:29105"/>
    </cofactor>
</comment>
<dbReference type="GO" id="GO:0004126">
    <property type="term" value="F:cytidine deaminase activity"/>
    <property type="evidence" value="ECO:0007669"/>
    <property type="project" value="UniProtKB-UniRule"/>
</dbReference>
<evidence type="ECO:0000256" key="3">
    <source>
        <dbReference type="ARBA" id="ARBA00006576"/>
    </source>
</evidence>
<dbReference type="InterPro" id="IPR016193">
    <property type="entry name" value="Cytidine_deaminase-like"/>
</dbReference>
<dbReference type="InterPro" id="IPR050202">
    <property type="entry name" value="Cyt/Deoxycyt_deaminase"/>
</dbReference>
<evidence type="ECO:0000256" key="2">
    <source>
        <dbReference type="ARBA" id="ARBA00003949"/>
    </source>
</evidence>
<dbReference type="PANTHER" id="PTHR11644:SF2">
    <property type="entry name" value="CYTIDINE DEAMINASE"/>
    <property type="match status" value="1"/>
</dbReference>
<sequence>MQNQRYQRITFVEEADKMNEDLVLIKEAKKAREAAYAPYSNFLVGAAMLGESGKVYLGCNIENASYGASNCAERTALFKAVSEGEKRFVKIAIVGAKRGEAPKDLCPPCGICRQVMLEFCDPETFQILLEENQTLRTYLLKDLLPYSFGPTNL</sequence>
<dbReference type="GO" id="GO:0072527">
    <property type="term" value="P:pyrimidine-containing compound metabolic process"/>
    <property type="evidence" value="ECO:0007669"/>
    <property type="project" value="UniProtKB-ARBA"/>
</dbReference>
<evidence type="ECO:0000313" key="18">
    <source>
        <dbReference type="Proteomes" id="UP000886721"/>
    </source>
</evidence>
<dbReference type="AlphaFoldDB" id="A0A9D1WT33"/>
<dbReference type="EC" id="3.5.4.5" evidence="4 15"/>
<dbReference type="GO" id="GO:0055086">
    <property type="term" value="P:nucleobase-containing small molecule metabolic process"/>
    <property type="evidence" value="ECO:0007669"/>
    <property type="project" value="UniProtKB-ARBA"/>
</dbReference>
<evidence type="ECO:0000256" key="11">
    <source>
        <dbReference type="ARBA" id="ARBA00049558"/>
    </source>
</evidence>
<evidence type="ECO:0000256" key="4">
    <source>
        <dbReference type="ARBA" id="ARBA00012783"/>
    </source>
</evidence>
<dbReference type="Proteomes" id="UP000886721">
    <property type="component" value="Unassembled WGS sequence"/>
</dbReference>
<feature type="active site" description="Proton donor" evidence="12">
    <location>
        <position position="73"/>
    </location>
</feature>
<dbReference type="Pfam" id="PF00383">
    <property type="entry name" value="dCMP_cyt_deam_1"/>
    <property type="match status" value="1"/>
</dbReference>